<evidence type="ECO:0000313" key="2">
    <source>
        <dbReference type="EMBL" id="KAF9514222.1"/>
    </source>
</evidence>
<reference evidence="2" key="1">
    <citation type="journal article" date="2020" name="Nat. Commun.">
        <title>Large-scale genome sequencing of mycorrhizal fungi provides insights into the early evolution of symbiotic traits.</title>
        <authorList>
            <person name="Miyauchi S."/>
            <person name="Kiss E."/>
            <person name="Kuo A."/>
            <person name="Drula E."/>
            <person name="Kohler A."/>
            <person name="Sanchez-Garcia M."/>
            <person name="Morin E."/>
            <person name="Andreopoulos B."/>
            <person name="Barry K.W."/>
            <person name="Bonito G."/>
            <person name="Buee M."/>
            <person name="Carver A."/>
            <person name="Chen C."/>
            <person name="Cichocki N."/>
            <person name="Clum A."/>
            <person name="Culley D."/>
            <person name="Crous P.W."/>
            <person name="Fauchery L."/>
            <person name="Girlanda M."/>
            <person name="Hayes R.D."/>
            <person name="Keri Z."/>
            <person name="LaButti K."/>
            <person name="Lipzen A."/>
            <person name="Lombard V."/>
            <person name="Magnuson J."/>
            <person name="Maillard F."/>
            <person name="Murat C."/>
            <person name="Nolan M."/>
            <person name="Ohm R.A."/>
            <person name="Pangilinan J."/>
            <person name="Pereira M.F."/>
            <person name="Perotto S."/>
            <person name="Peter M."/>
            <person name="Pfister S."/>
            <person name="Riley R."/>
            <person name="Sitrit Y."/>
            <person name="Stielow J.B."/>
            <person name="Szollosi G."/>
            <person name="Zifcakova L."/>
            <person name="Stursova M."/>
            <person name="Spatafora J.W."/>
            <person name="Tedersoo L."/>
            <person name="Vaario L.M."/>
            <person name="Yamada A."/>
            <person name="Yan M."/>
            <person name="Wang P."/>
            <person name="Xu J."/>
            <person name="Bruns T."/>
            <person name="Baldrian P."/>
            <person name="Vilgalys R."/>
            <person name="Dunand C."/>
            <person name="Henrissat B."/>
            <person name="Grigoriev I.V."/>
            <person name="Hibbett D."/>
            <person name="Nagy L.G."/>
            <person name="Martin F.M."/>
        </authorList>
    </citation>
    <scope>NUCLEOTIDE SEQUENCE</scope>
    <source>
        <strain evidence="2">UP504</strain>
    </source>
</reference>
<keyword evidence="3" id="KW-1185">Reference proteome</keyword>
<accession>A0A9P6DUF7</accession>
<feature type="non-terminal residue" evidence="2">
    <location>
        <position position="1"/>
    </location>
</feature>
<organism evidence="2 3">
    <name type="scientific">Hydnum rufescens UP504</name>
    <dbReference type="NCBI Taxonomy" id="1448309"/>
    <lineage>
        <taxon>Eukaryota</taxon>
        <taxon>Fungi</taxon>
        <taxon>Dikarya</taxon>
        <taxon>Basidiomycota</taxon>
        <taxon>Agaricomycotina</taxon>
        <taxon>Agaricomycetes</taxon>
        <taxon>Cantharellales</taxon>
        <taxon>Hydnaceae</taxon>
        <taxon>Hydnum</taxon>
    </lineage>
</organism>
<feature type="non-terminal residue" evidence="2">
    <location>
        <position position="68"/>
    </location>
</feature>
<dbReference type="AlphaFoldDB" id="A0A9P6DUF7"/>
<sequence length="68" mass="7390">MGILGPEQLGDESGVPNLEQDISSVRLSEDMKNLGGGVPDRLTSPVRFGEQLNPRRGGERQERRSSAL</sequence>
<comment type="caution">
    <text evidence="2">The sequence shown here is derived from an EMBL/GenBank/DDBJ whole genome shotgun (WGS) entry which is preliminary data.</text>
</comment>
<gene>
    <name evidence="2" type="ORF">BS47DRAFT_1343351</name>
</gene>
<feature type="compositionally biased region" description="Basic and acidic residues" evidence="1">
    <location>
        <begin position="56"/>
        <end position="68"/>
    </location>
</feature>
<dbReference type="Proteomes" id="UP000886523">
    <property type="component" value="Unassembled WGS sequence"/>
</dbReference>
<protein>
    <submittedName>
        <fullName evidence="2">Uncharacterized protein</fullName>
    </submittedName>
</protein>
<evidence type="ECO:0000313" key="3">
    <source>
        <dbReference type="Proteomes" id="UP000886523"/>
    </source>
</evidence>
<feature type="region of interest" description="Disordered" evidence="1">
    <location>
        <begin position="1"/>
        <end position="68"/>
    </location>
</feature>
<dbReference type="EMBL" id="MU128963">
    <property type="protein sequence ID" value="KAF9514222.1"/>
    <property type="molecule type" value="Genomic_DNA"/>
</dbReference>
<proteinExistence type="predicted"/>
<evidence type="ECO:0000256" key="1">
    <source>
        <dbReference type="SAM" id="MobiDB-lite"/>
    </source>
</evidence>
<name>A0A9P6DUF7_9AGAM</name>